<keyword evidence="2" id="KW-0614">Plasmid</keyword>
<gene>
    <name evidence="2" type="ORF">PQBR55_0214</name>
</gene>
<sequence>MEAVKKRLFSPAFWRTGTVVGIALVALLGIQSANWIKSIDAASASARADIKAQFSTEAWALEMWERCRNNQGEFAGSRTILLSGCDKAVLRAAGERGSAVEKSVVAVLDAQSEAVRVSTKSVSPEWPLSIFQAPLGRLALWLISNR</sequence>
<organism evidence="2">
    <name type="scientific">Pseudomonas fluorescens (strain SBW25)</name>
    <dbReference type="NCBI Taxonomy" id="216595"/>
    <lineage>
        <taxon>Bacteria</taxon>
        <taxon>Pseudomonadati</taxon>
        <taxon>Pseudomonadota</taxon>
        <taxon>Gammaproteobacteria</taxon>
        <taxon>Pseudomonadales</taxon>
        <taxon>Pseudomonadaceae</taxon>
        <taxon>Pseudomonas</taxon>
    </lineage>
</organism>
<reference evidence="2" key="2">
    <citation type="submission" date="2015-06" db="EMBL/GenBank/DDBJ databases">
        <title>Environmentally co-occuring mercury resistance plasmids are genetically and phenotypically diverse and confer variable context-dependent fitness effects.</title>
        <authorList>
            <person name="Hall J.P.J."/>
            <person name="Harrison E."/>
            <person name="Lilley A.K."/>
            <person name="Paterson S."/>
            <person name="Spiers A.J."/>
            <person name="Brockhurst M.A."/>
        </authorList>
    </citation>
    <scope>NUCLEOTIDE SEQUENCE [LARGE SCALE GENOMIC DNA]</scope>
    <source>
        <strain evidence="2">SBW25</strain>
        <plasmid evidence="2">pQBR55</plasmid>
    </source>
</reference>
<evidence type="ECO:0000313" key="2">
    <source>
        <dbReference type="EMBL" id="CEK42593.1"/>
    </source>
</evidence>
<reference evidence="2" key="1">
    <citation type="submission" date="2014-12" db="EMBL/GenBank/DDBJ databases">
        <authorList>
            <person name="Hall J."/>
        </authorList>
    </citation>
    <scope>NUCLEOTIDE SEQUENCE [LARGE SCALE GENOMIC DNA]</scope>
    <source>
        <strain evidence="2">SBW25</strain>
        <plasmid evidence="2">pQBR55</plasmid>
    </source>
</reference>
<name>A0A0G4E6E9_PSEFS</name>
<proteinExistence type="predicted"/>
<dbReference type="EMBL" id="LN713927">
    <property type="protein sequence ID" value="CEK42593.1"/>
    <property type="molecule type" value="Genomic_DNA"/>
</dbReference>
<dbReference type="AlphaFoldDB" id="A0A0G4E6E9"/>
<evidence type="ECO:0000256" key="1">
    <source>
        <dbReference type="SAM" id="Phobius"/>
    </source>
</evidence>
<keyword evidence="1" id="KW-1133">Transmembrane helix</keyword>
<dbReference type="RefSeq" id="WP_176456134.1">
    <property type="nucleotide sequence ID" value="NZ_LN713927.1"/>
</dbReference>
<geneLocation type="plasmid" evidence="2">
    <name>pQBR55</name>
</geneLocation>
<keyword evidence="1" id="KW-0472">Membrane</keyword>
<keyword evidence="1" id="KW-0812">Transmembrane</keyword>
<protein>
    <submittedName>
        <fullName evidence="2">Uncharacterized protein</fullName>
    </submittedName>
</protein>
<feature type="transmembrane region" description="Helical" evidence="1">
    <location>
        <begin position="12"/>
        <end position="30"/>
    </location>
</feature>
<accession>A0A0G4E6E9</accession>